<reference evidence="2 3" key="1">
    <citation type="journal article" date="2019" name="Sci. Rep.">
        <title>Orb-weaving spider Araneus ventricosus genome elucidates the spidroin gene catalogue.</title>
        <authorList>
            <person name="Kono N."/>
            <person name="Nakamura H."/>
            <person name="Ohtoshi R."/>
            <person name="Moran D.A.P."/>
            <person name="Shinohara A."/>
            <person name="Yoshida Y."/>
            <person name="Fujiwara M."/>
            <person name="Mori M."/>
            <person name="Tomita M."/>
            <person name="Arakawa K."/>
        </authorList>
    </citation>
    <scope>NUCLEOTIDE SEQUENCE [LARGE SCALE GENOMIC DNA]</scope>
</reference>
<dbReference type="EMBL" id="BGPR01044735">
    <property type="protein sequence ID" value="GBO21561.1"/>
    <property type="molecule type" value="Genomic_DNA"/>
</dbReference>
<proteinExistence type="predicted"/>
<evidence type="ECO:0000313" key="2">
    <source>
        <dbReference type="EMBL" id="GBO21561.1"/>
    </source>
</evidence>
<dbReference type="Proteomes" id="UP000499080">
    <property type="component" value="Unassembled WGS sequence"/>
</dbReference>
<dbReference type="AlphaFoldDB" id="A0A4Y2VAF1"/>
<keyword evidence="3" id="KW-1185">Reference proteome</keyword>
<accession>A0A4Y2VAF1</accession>
<dbReference type="EMBL" id="BGPR01044734">
    <property type="protein sequence ID" value="GBO21558.1"/>
    <property type="molecule type" value="Genomic_DNA"/>
</dbReference>
<organism evidence="2 3">
    <name type="scientific">Araneus ventricosus</name>
    <name type="common">Orbweaver spider</name>
    <name type="synonym">Epeira ventricosa</name>
    <dbReference type="NCBI Taxonomy" id="182803"/>
    <lineage>
        <taxon>Eukaryota</taxon>
        <taxon>Metazoa</taxon>
        <taxon>Ecdysozoa</taxon>
        <taxon>Arthropoda</taxon>
        <taxon>Chelicerata</taxon>
        <taxon>Arachnida</taxon>
        <taxon>Araneae</taxon>
        <taxon>Araneomorphae</taxon>
        <taxon>Entelegynae</taxon>
        <taxon>Araneoidea</taxon>
        <taxon>Araneidae</taxon>
        <taxon>Araneus</taxon>
    </lineage>
</organism>
<evidence type="ECO:0000313" key="3">
    <source>
        <dbReference type="Proteomes" id="UP000499080"/>
    </source>
</evidence>
<gene>
    <name evidence="1" type="ORF">AVEN_16405_1</name>
    <name evidence="2" type="ORF">AVEN_26913_1</name>
</gene>
<comment type="caution">
    <text evidence="2">The sequence shown here is derived from an EMBL/GenBank/DDBJ whole genome shotgun (WGS) entry which is preliminary data.</text>
</comment>
<sequence length="97" mass="11406">MPAHFPFLLLGLSDVSQRMTQICRPPTGVNIFRIPANLFFVLQELMSLPQFIQNALLLWFFLELYFLQAAATWRPPFPLLWDPSYFHRDFVLTQDCS</sequence>
<protein>
    <submittedName>
        <fullName evidence="2">Uncharacterized protein</fullName>
    </submittedName>
</protein>
<name>A0A4Y2VAF1_ARAVE</name>
<evidence type="ECO:0000313" key="1">
    <source>
        <dbReference type="EMBL" id="GBO21558.1"/>
    </source>
</evidence>